<evidence type="ECO:0000313" key="1">
    <source>
        <dbReference type="EMBL" id="RII41314.1"/>
    </source>
</evidence>
<reference evidence="1 2" key="1">
    <citation type="submission" date="2018-07" db="EMBL/GenBank/DDBJ databases">
        <title>Arthrobacter sp. nov., isolated from raw cow's milk with high bacterial count.</title>
        <authorList>
            <person name="Hahne J."/>
            <person name="Isele D."/>
            <person name="Lipski A."/>
        </authorList>
    </citation>
    <scope>NUCLEOTIDE SEQUENCE [LARGE SCALE GENOMIC DNA]</scope>
    <source>
        <strain evidence="1 2">JZ R-35</strain>
    </source>
</reference>
<proteinExistence type="predicted"/>
<dbReference type="EMBL" id="QQXK01000030">
    <property type="protein sequence ID" value="RII41314.1"/>
    <property type="molecule type" value="Genomic_DNA"/>
</dbReference>
<comment type="caution">
    <text evidence="1">The sequence shown here is derived from an EMBL/GenBank/DDBJ whole genome shotgun (WGS) entry which is preliminary data.</text>
</comment>
<evidence type="ECO:0000313" key="2">
    <source>
        <dbReference type="Proteomes" id="UP000265419"/>
    </source>
</evidence>
<dbReference type="Proteomes" id="UP000265419">
    <property type="component" value="Unassembled WGS sequence"/>
</dbReference>
<dbReference type="AlphaFoldDB" id="A0A399J7N0"/>
<dbReference type="RefSeq" id="WP_119425606.1">
    <property type="nucleotide sequence ID" value="NZ_QQXK01000030.1"/>
</dbReference>
<accession>A0A399J7N0</accession>
<sequence length="324" mass="34263">MSTIRNLTGVIAHVGDSLGFRPENSLVIGLLDEGGWAATARHDFTAEMNTGVLTAWTAGILQDAGFNQIAVGIYPPEGTRLAQVVAFWRELQAVGTAVIGWAVMPTGTAYELRVDRAPKPIDSEAIAAHAATLPTATAHAWAGGWAPAQVAEFDQALAQEGFTPGEHVTDPARAAAIMGHWGKAIDSGEHPTSGVEWAHVAAALGTPALRDMLVVALFDGIDLLDMAACEAALLGKAAIGPNLRHRDAMSALLLEIGAYLPPVWAANARALLGWIEWAQGHGTQAGKELEAGREADPENRLCRLLLEFVNTGVIPEWMKTRPTA</sequence>
<keyword evidence="2" id="KW-1185">Reference proteome</keyword>
<protein>
    <submittedName>
        <fullName evidence="1">DUF4192 family protein</fullName>
    </submittedName>
</protein>
<name>A0A399J7N0_9MICC</name>
<dbReference type="InterPro" id="IPR025447">
    <property type="entry name" value="DUF4192"/>
</dbReference>
<dbReference type="Pfam" id="PF13830">
    <property type="entry name" value="DUF4192"/>
    <property type="match status" value="1"/>
</dbReference>
<gene>
    <name evidence="1" type="ORF">DWB68_13310</name>
</gene>
<organism evidence="1 2">
    <name type="scientific">Galactobacter valiniphilus</name>
    <dbReference type="NCBI Taxonomy" id="2676122"/>
    <lineage>
        <taxon>Bacteria</taxon>
        <taxon>Bacillati</taxon>
        <taxon>Actinomycetota</taxon>
        <taxon>Actinomycetes</taxon>
        <taxon>Micrococcales</taxon>
        <taxon>Micrococcaceae</taxon>
        <taxon>Galactobacter</taxon>
    </lineage>
</organism>